<dbReference type="OrthoDB" id="5522265at2"/>
<dbReference type="eggNOG" id="COG2226">
    <property type="taxonomic scope" value="Bacteria"/>
</dbReference>
<gene>
    <name evidence="2" type="ORF">HMPREF9333_00541</name>
</gene>
<proteinExistence type="predicted"/>
<dbReference type="SUPFAM" id="SSF53335">
    <property type="entry name" value="S-adenosyl-L-methionine-dependent methyltransferases"/>
    <property type="match status" value="1"/>
</dbReference>
<dbReference type="STRING" id="679200.HMPREF9333_00541"/>
<dbReference type="CDD" id="cd02440">
    <property type="entry name" value="AdoMet_MTases"/>
    <property type="match status" value="1"/>
</dbReference>
<dbReference type="GO" id="GO:0008757">
    <property type="term" value="F:S-adenosylmethionine-dependent methyltransferase activity"/>
    <property type="evidence" value="ECO:0007669"/>
    <property type="project" value="InterPro"/>
</dbReference>
<evidence type="ECO:0000313" key="3">
    <source>
        <dbReference type="Proteomes" id="UP000003011"/>
    </source>
</evidence>
<dbReference type="Gene3D" id="3.40.50.150">
    <property type="entry name" value="Vaccinia Virus protein VP39"/>
    <property type="match status" value="1"/>
</dbReference>
<dbReference type="RefSeq" id="WP_005539670.1">
    <property type="nucleotide sequence ID" value="NZ_JH378830.1"/>
</dbReference>
<dbReference type="PANTHER" id="PTHR43591">
    <property type="entry name" value="METHYLTRANSFERASE"/>
    <property type="match status" value="1"/>
</dbReference>
<keyword evidence="3" id="KW-1185">Reference proteome</keyword>
<evidence type="ECO:0000259" key="1">
    <source>
        <dbReference type="Pfam" id="PF08241"/>
    </source>
</evidence>
<sequence length="274" mass="31975">MEFLNNTKEINKTDISITQRSRNYWEKRAKTYTDINKEELVGSTRAAWLNTLKRHVINNFKDIAPKDIKVLDIGTGPGFMAIIAALEGFNVSAVDFSESMLAEASLNIKNEGLPDNAVKLFKADAHDTGFSLESFDVIFTRNLTWNLQDPVKAYKEWYRILKKGGILLNYDANWYSYLYDKNQRLAYEIDRKNVRQHSLKDKWIGDNFDECEDIARNIVLSRIHRPEWDLKILKKIGFIDCYADTDIWKKLWSEDKKINFASTPLFEIKAKKQM</sequence>
<dbReference type="Proteomes" id="UP000003011">
    <property type="component" value="Unassembled WGS sequence"/>
</dbReference>
<dbReference type="EMBL" id="ACZL01000011">
    <property type="protein sequence ID" value="EHI56262.1"/>
    <property type="molecule type" value="Genomic_DNA"/>
</dbReference>
<reference evidence="2 3" key="1">
    <citation type="submission" date="2011-08" db="EMBL/GenBank/DDBJ databases">
        <title>The Genome Sequence of Johnsonella ignava ATCC 51276.</title>
        <authorList>
            <consortium name="The Broad Institute Genome Sequencing Platform"/>
            <person name="Earl A."/>
            <person name="Ward D."/>
            <person name="Feldgarden M."/>
            <person name="Gevers D."/>
            <person name="Izard J."/>
            <person name="Blanton J.M."/>
            <person name="Baranova O.V."/>
            <person name="Dewhirst F.E."/>
            <person name="Young S.K."/>
            <person name="Zeng Q."/>
            <person name="Gargeya S."/>
            <person name="Fitzgerald M."/>
            <person name="Haas B."/>
            <person name="Abouelleil A."/>
            <person name="Alvarado L."/>
            <person name="Arachchi H.M."/>
            <person name="Berlin A."/>
            <person name="Brown A."/>
            <person name="Chapman S.B."/>
            <person name="Chen Z."/>
            <person name="Dunbar C."/>
            <person name="Freedman E."/>
            <person name="Gearin G."/>
            <person name="Gellesch M."/>
            <person name="Goldberg J."/>
            <person name="Griggs A."/>
            <person name="Gujja S."/>
            <person name="Heiman D."/>
            <person name="Howarth C."/>
            <person name="Larson L."/>
            <person name="Lui A."/>
            <person name="MacDonald P.J.P."/>
            <person name="Montmayeur A."/>
            <person name="Murphy C."/>
            <person name="Neiman D."/>
            <person name="Pearson M."/>
            <person name="Priest M."/>
            <person name="Roberts A."/>
            <person name="Saif S."/>
            <person name="Shea T."/>
            <person name="Shenoy N."/>
            <person name="Sisk P."/>
            <person name="Stolte C."/>
            <person name="Sykes S."/>
            <person name="Wortman J."/>
            <person name="Nusbaum C."/>
            <person name="Birren B."/>
        </authorList>
    </citation>
    <scope>NUCLEOTIDE SEQUENCE [LARGE SCALE GENOMIC DNA]</scope>
    <source>
        <strain evidence="2 3">ATCC 51276</strain>
    </source>
</reference>
<dbReference type="AlphaFoldDB" id="G5GG52"/>
<dbReference type="PANTHER" id="PTHR43591:SF24">
    <property type="entry name" value="2-METHOXY-6-POLYPRENYL-1,4-BENZOQUINOL METHYLASE, MITOCHONDRIAL"/>
    <property type="match status" value="1"/>
</dbReference>
<evidence type="ECO:0000313" key="2">
    <source>
        <dbReference type="EMBL" id="EHI56262.1"/>
    </source>
</evidence>
<protein>
    <recommendedName>
        <fullName evidence="1">Methyltransferase type 11 domain-containing protein</fullName>
    </recommendedName>
</protein>
<organism evidence="2 3">
    <name type="scientific">Johnsonella ignava ATCC 51276</name>
    <dbReference type="NCBI Taxonomy" id="679200"/>
    <lineage>
        <taxon>Bacteria</taxon>
        <taxon>Bacillati</taxon>
        <taxon>Bacillota</taxon>
        <taxon>Clostridia</taxon>
        <taxon>Lachnospirales</taxon>
        <taxon>Lachnospiraceae</taxon>
        <taxon>Johnsonella</taxon>
    </lineage>
</organism>
<comment type="caution">
    <text evidence="2">The sequence shown here is derived from an EMBL/GenBank/DDBJ whole genome shotgun (WGS) entry which is preliminary data.</text>
</comment>
<dbReference type="InterPro" id="IPR013216">
    <property type="entry name" value="Methyltransf_11"/>
</dbReference>
<feature type="domain" description="Methyltransferase type 11" evidence="1">
    <location>
        <begin position="71"/>
        <end position="168"/>
    </location>
</feature>
<dbReference type="HOGENOM" id="CLU_037990_4_0_9"/>
<dbReference type="InterPro" id="IPR029063">
    <property type="entry name" value="SAM-dependent_MTases_sf"/>
</dbReference>
<dbReference type="Pfam" id="PF08241">
    <property type="entry name" value="Methyltransf_11"/>
    <property type="match status" value="1"/>
</dbReference>
<name>G5GG52_9FIRM</name>
<accession>G5GG52</accession>